<feature type="region of interest" description="Disordered" evidence="1">
    <location>
        <begin position="1"/>
        <end position="72"/>
    </location>
</feature>
<reference evidence="2" key="1">
    <citation type="submission" date="2020-08" db="EMBL/GenBank/DDBJ databases">
        <title>Multicomponent nature underlies the extraordinary mechanical properties of spider dragline silk.</title>
        <authorList>
            <person name="Kono N."/>
            <person name="Nakamura H."/>
            <person name="Mori M."/>
            <person name="Yoshida Y."/>
            <person name="Ohtoshi R."/>
            <person name="Malay A.D."/>
            <person name="Moran D.A.P."/>
            <person name="Tomita M."/>
            <person name="Numata K."/>
            <person name="Arakawa K."/>
        </authorList>
    </citation>
    <scope>NUCLEOTIDE SEQUENCE</scope>
</reference>
<keyword evidence="3" id="KW-1185">Reference proteome</keyword>
<proteinExistence type="predicted"/>
<dbReference type="Proteomes" id="UP000887013">
    <property type="component" value="Unassembled WGS sequence"/>
</dbReference>
<gene>
    <name evidence="2" type="ORF">NPIL_283251</name>
</gene>
<dbReference type="AlphaFoldDB" id="A0A8X6PJJ8"/>
<accession>A0A8X6PJJ8</accession>
<protein>
    <submittedName>
        <fullName evidence="2">Uncharacterized protein</fullName>
    </submittedName>
</protein>
<evidence type="ECO:0000256" key="1">
    <source>
        <dbReference type="SAM" id="MobiDB-lite"/>
    </source>
</evidence>
<evidence type="ECO:0000313" key="3">
    <source>
        <dbReference type="Proteomes" id="UP000887013"/>
    </source>
</evidence>
<evidence type="ECO:0000313" key="2">
    <source>
        <dbReference type="EMBL" id="GFT71590.1"/>
    </source>
</evidence>
<name>A0A8X6PJJ8_NEPPI</name>
<feature type="compositionally biased region" description="Acidic residues" evidence="1">
    <location>
        <begin position="22"/>
        <end position="37"/>
    </location>
</feature>
<feature type="compositionally biased region" description="Basic and acidic residues" evidence="1">
    <location>
        <begin position="39"/>
        <end position="72"/>
    </location>
</feature>
<dbReference type="EMBL" id="BMAW01021137">
    <property type="protein sequence ID" value="GFT71590.1"/>
    <property type="molecule type" value="Genomic_DNA"/>
</dbReference>
<organism evidence="2 3">
    <name type="scientific">Nephila pilipes</name>
    <name type="common">Giant wood spider</name>
    <name type="synonym">Nephila maculata</name>
    <dbReference type="NCBI Taxonomy" id="299642"/>
    <lineage>
        <taxon>Eukaryota</taxon>
        <taxon>Metazoa</taxon>
        <taxon>Ecdysozoa</taxon>
        <taxon>Arthropoda</taxon>
        <taxon>Chelicerata</taxon>
        <taxon>Arachnida</taxon>
        <taxon>Araneae</taxon>
        <taxon>Araneomorphae</taxon>
        <taxon>Entelegynae</taxon>
        <taxon>Araneoidea</taxon>
        <taxon>Nephilidae</taxon>
        <taxon>Nephila</taxon>
    </lineage>
</organism>
<comment type="caution">
    <text evidence="2">The sequence shown here is derived from an EMBL/GenBank/DDBJ whole genome shotgun (WGS) entry which is preliminary data.</text>
</comment>
<sequence length="72" mass="8157">MMLKKGFGIGTNTSYELGKQEDCEERDDGVVETDGLDGEGSRAEQIEIEGSKAKEESTKEEQWRGKRMRSER</sequence>